<evidence type="ECO:0000313" key="7">
    <source>
        <dbReference type="EMBL" id="KPK66478.1"/>
    </source>
</evidence>
<evidence type="ECO:0000256" key="5">
    <source>
        <dbReference type="ARBA" id="ARBA00022839"/>
    </source>
</evidence>
<organism evidence="7 8">
    <name type="scientific">candidate division TA06 bacterium SM23_40</name>
    <dbReference type="NCBI Taxonomy" id="1703774"/>
    <lineage>
        <taxon>Bacteria</taxon>
        <taxon>Bacteria division TA06</taxon>
    </lineage>
</organism>
<evidence type="ECO:0000313" key="8">
    <source>
        <dbReference type="Proteomes" id="UP000051717"/>
    </source>
</evidence>
<dbReference type="GO" id="GO:0008855">
    <property type="term" value="F:exodeoxyribonuclease VII activity"/>
    <property type="evidence" value="ECO:0007669"/>
    <property type="project" value="UniProtKB-UniRule"/>
</dbReference>
<dbReference type="InterPro" id="IPR037004">
    <property type="entry name" value="Exonuc_VII_ssu_sf"/>
</dbReference>
<dbReference type="Proteomes" id="UP000051717">
    <property type="component" value="Unassembled WGS sequence"/>
</dbReference>
<dbReference type="EC" id="3.1.11.6" evidence="6"/>
<evidence type="ECO:0000256" key="4">
    <source>
        <dbReference type="ARBA" id="ARBA00022801"/>
    </source>
</evidence>
<comment type="similarity">
    <text evidence="1 6">Belongs to the XseB family.</text>
</comment>
<reference evidence="7 8" key="1">
    <citation type="journal article" date="2015" name="Microbiome">
        <title>Genomic resolution of linkages in carbon, nitrogen, and sulfur cycling among widespread estuary sediment bacteria.</title>
        <authorList>
            <person name="Baker B.J."/>
            <person name="Lazar C.S."/>
            <person name="Teske A.P."/>
            <person name="Dick G.J."/>
        </authorList>
    </citation>
    <scope>NUCLEOTIDE SEQUENCE [LARGE SCALE GENOMIC DNA]</scope>
    <source>
        <strain evidence="7">SM23_40</strain>
    </source>
</reference>
<accession>A0A0S8G0S0</accession>
<comment type="catalytic activity">
    <reaction evidence="6">
        <text>Exonucleolytic cleavage in either 5'- to 3'- or 3'- to 5'-direction to yield nucleoside 5'-phosphates.</text>
        <dbReference type="EC" id="3.1.11.6"/>
    </reaction>
</comment>
<dbReference type="InterPro" id="IPR003761">
    <property type="entry name" value="Exonuc_VII_S"/>
</dbReference>
<evidence type="ECO:0000256" key="3">
    <source>
        <dbReference type="ARBA" id="ARBA00022722"/>
    </source>
</evidence>
<evidence type="ECO:0000256" key="1">
    <source>
        <dbReference type="ARBA" id="ARBA00009998"/>
    </source>
</evidence>
<keyword evidence="2 6" id="KW-0963">Cytoplasm</keyword>
<dbReference type="Pfam" id="PF02609">
    <property type="entry name" value="Exonuc_VII_S"/>
    <property type="match status" value="1"/>
</dbReference>
<dbReference type="HAMAP" id="MF_00337">
    <property type="entry name" value="Exonuc_7_S"/>
    <property type="match status" value="1"/>
</dbReference>
<dbReference type="GO" id="GO:0005829">
    <property type="term" value="C:cytosol"/>
    <property type="evidence" value="ECO:0007669"/>
    <property type="project" value="TreeGrafter"/>
</dbReference>
<gene>
    <name evidence="6" type="primary">xseB</name>
    <name evidence="7" type="ORF">AMJ82_11770</name>
</gene>
<dbReference type="EMBL" id="LJUI01000163">
    <property type="protein sequence ID" value="KPK66478.1"/>
    <property type="molecule type" value="Genomic_DNA"/>
</dbReference>
<dbReference type="SUPFAM" id="SSF116842">
    <property type="entry name" value="XseB-like"/>
    <property type="match status" value="1"/>
</dbReference>
<sequence length="87" mass="9632">MAKAKRDKSEEITFESAMARLEEITRQLEAGEIALDQMIATFREGMELVSYCSKKLEEAELILEKLIGDAGQAIQVEAADLGPEEAE</sequence>
<keyword evidence="4 6" id="KW-0378">Hydrolase</keyword>
<comment type="subcellular location">
    <subcellularLocation>
        <location evidence="6">Cytoplasm</location>
    </subcellularLocation>
</comment>
<dbReference type="PANTHER" id="PTHR34137">
    <property type="entry name" value="EXODEOXYRIBONUCLEASE 7 SMALL SUBUNIT"/>
    <property type="match status" value="1"/>
</dbReference>
<comment type="subunit">
    <text evidence="6">Heterooligomer composed of large and small subunits.</text>
</comment>
<dbReference type="PANTHER" id="PTHR34137:SF1">
    <property type="entry name" value="EXODEOXYRIBONUCLEASE 7 SMALL SUBUNIT"/>
    <property type="match status" value="1"/>
</dbReference>
<dbReference type="NCBIfam" id="TIGR01280">
    <property type="entry name" value="xseB"/>
    <property type="match status" value="1"/>
</dbReference>
<protein>
    <recommendedName>
        <fullName evidence="6">Exodeoxyribonuclease 7 small subunit</fullName>
        <ecNumber evidence="6">3.1.11.6</ecNumber>
    </recommendedName>
    <alternativeName>
        <fullName evidence="6">Exodeoxyribonuclease VII small subunit</fullName>
        <shortName evidence="6">Exonuclease VII small subunit</shortName>
    </alternativeName>
</protein>
<dbReference type="Gene3D" id="1.10.287.1040">
    <property type="entry name" value="Exonuclease VII, small subunit"/>
    <property type="match status" value="1"/>
</dbReference>
<proteinExistence type="inferred from homology"/>
<evidence type="ECO:0000256" key="6">
    <source>
        <dbReference type="HAMAP-Rule" id="MF_00337"/>
    </source>
</evidence>
<comment type="function">
    <text evidence="6">Bidirectionally degrades single-stranded DNA into large acid-insoluble oligonucleotides, which are then degraded further into small acid-soluble oligonucleotides.</text>
</comment>
<dbReference type="GO" id="GO:0009318">
    <property type="term" value="C:exodeoxyribonuclease VII complex"/>
    <property type="evidence" value="ECO:0007669"/>
    <property type="project" value="UniProtKB-UniRule"/>
</dbReference>
<dbReference type="AlphaFoldDB" id="A0A0S8G0S0"/>
<dbReference type="GO" id="GO:0006308">
    <property type="term" value="P:DNA catabolic process"/>
    <property type="evidence" value="ECO:0007669"/>
    <property type="project" value="UniProtKB-UniRule"/>
</dbReference>
<keyword evidence="5 6" id="KW-0269">Exonuclease</keyword>
<evidence type="ECO:0000256" key="2">
    <source>
        <dbReference type="ARBA" id="ARBA00022490"/>
    </source>
</evidence>
<comment type="caution">
    <text evidence="7">The sequence shown here is derived from an EMBL/GenBank/DDBJ whole genome shotgun (WGS) entry which is preliminary data.</text>
</comment>
<name>A0A0S8G0S0_UNCT6</name>
<keyword evidence="3 6" id="KW-0540">Nuclease</keyword>